<proteinExistence type="inferred from homology"/>
<dbReference type="SUPFAM" id="SSF51735">
    <property type="entry name" value="NAD(P)-binding Rossmann-fold domains"/>
    <property type="match status" value="1"/>
</dbReference>
<keyword evidence="4" id="KW-1185">Reference proteome</keyword>
<dbReference type="Gene3D" id="3.40.50.720">
    <property type="entry name" value="NAD(P)-binding Rossmann-like Domain"/>
    <property type="match status" value="1"/>
</dbReference>
<dbReference type="Proteomes" id="UP000319817">
    <property type="component" value="Chromosome"/>
</dbReference>
<sequence>MLLLETDFFEGKKVIVTGGAGFIGSHICEELIKLRANVVCLDNFSAGKRSNTQLLECDLLTVADKDVCDRDDDMKALFDGCDIVFHNAASKKNICLHDPQRDLEVNAGGTLNLLQYAMDHKVSKFVHASTGSVYGEPQIFPSTETHPLEPVSYYGVSKLAGERYVDVFHKLYGLDSTILRYFHVYGPRQESNEFGGVVSIFLRNIMEGKNPVVFGHGEQVRSFTWVKDLVEVNLRSAMNSVATGKVYNAASGIQVSINELAANMLKILDPNDKLSVEHGDPLIGDIMQFDISNETVVKDLGVTFNKDFWGTLKLALADTSAFLGQ</sequence>
<dbReference type="GO" id="GO:0003978">
    <property type="term" value="F:UDP-glucose 4-epimerase activity"/>
    <property type="evidence" value="ECO:0007669"/>
    <property type="project" value="UniProtKB-EC"/>
</dbReference>
<evidence type="ECO:0000256" key="1">
    <source>
        <dbReference type="ARBA" id="ARBA00007637"/>
    </source>
</evidence>
<feature type="domain" description="NAD-dependent epimerase/dehydratase" evidence="2">
    <location>
        <begin position="14"/>
        <end position="249"/>
    </location>
</feature>
<dbReference type="Pfam" id="PF01370">
    <property type="entry name" value="Epimerase"/>
    <property type="match status" value="1"/>
</dbReference>
<keyword evidence="3" id="KW-0413">Isomerase</keyword>
<dbReference type="EMBL" id="CP036526">
    <property type="protein sequence ID" value="QDT12285.1"/>
    <property type="molecule type" value="Genomic_DNA"/>
</dbReference>
<dbReference type="AlphaFoldDB" id="A0A517NYU3"/>
<organism evidence="3 4">
    <name type="scientific">Stieleria marina</name>
    <dbReference type="NCBI Taxonomy" id="1930275"/>
    <lineage>
        <taxon>Bacteria</taxon>
        <taxon>Pseudomonadati</taxon>
        <taxon>Planctomycetota</taxon>
        <taxon>Planctomycetia</taxon>
        <taxon>Pirellulales</taxon>
        <taxon>Pirellulaceae</taxon>
        <taxon>Stieleria</taxon>
    </lineage>
</organism>
<name>A0A517NYU3_9BACT</name>
<evidence type="ECO:0000259" key="2">
    <source>
        <dbReference type="Pfam" id="PF01370"/>
    </source>
</evidence>
<gene>
    <name evidence="3" type="ORF">K239x_42940</name>
</gene>
<dbReference type="PANTHER" id="PTHR43000">
    <property type="entry name" value="DTDP-D-GLUCOSE 4,6-DEHYDRATASE-RELATED"/>
    <property type="match status" value="1"/>
</dbReference>
<comment type="similarity">
    <text evidence="1">Belongs to the NAD(P)-dependent epimerase/dehydratase family.</text>
</comment>
<dbReference type="EC" id="5.1.3.2" evidence="3"/>
<dbReference type="InterPro" id="IPR001509">
    <property type="entry name" value="Epimerase_deHydtase"/>
</dbReference>
<dbReference type="InterPro" id="IPR036291">
    <property type="entry name" value="NAD(P)-bd_dom_sf"/>
</dbReference>
<reference evidence="3 4" key="1">
    <citation type="submission" date="2019-02" db="EMBL/GenBank/DDBJ databases">
        <title>Deep-cultivation of Planctomycetes and their phenomic and genomic characterization uncovers novel biology.</title>
        <authorList>
            <person name="Wiegand S."/>
            <person name="Jogler M."/>
            <person name="Boedeker C."/>
            <person name="Pinto D."/>
            <person name="Vollmers J."/>
            <person name="Rivas-Marin E."/>
            <person name="Kohn T."/>
            <person name="Peeters S.H."/>
            <person name="Heuer A."/>
            <person name="Rast P."/>
            <person name="Oberbeckmann S."/>
            <person name="Bunk B."/>
            <person name="Jeske O."/>
            <person name="Meyerdierks A."/>
            <person name="Storesund J.E."/>
            <person name="Kallscheuer N."/>
            <person name="Luecker S."/>
            <person name="Lage O.M."/>
            <person name="Pohl T."/>
            <person name="Merkel B.J."/>
            <person name="Hornburger P."/>
            <person name="Mueller R.-W."/>
            <person name="Bruemmer F."/>
            <person name="Labrenz M."/>
            <person name="Spormann A.M."/>
            <person name="Op den Camp H."/>
            <person name="Overmann J."/>
            <person name="Amann R."/>
            <person name="Jetten M.S.M."/>
            <person name="Mascher T."/>
            <person name="Medema M.H."/>
            <person name="Devos D.P."/>
            <person name="Kaster A.-K."/>
            <person name="Ovreas L."/>
            <person name="Rohde M."/>
            <person name="Galperin M.Y."/>
            <person name="Jogler C."/>
        </authorList>
    </citation>
    <scope>NUCLEOTIDE SEQUENCE [LARGE SCALE GENOMIC DNA]</scope>
    <source>
        <strain evidence="3 4">K23_9</strain>
    </source>
</reference>
<dbReference type="RefSeq" id="WP_419189205.1">
    <property type="nucleotide sequence ID" value="NZ_CP036526.1"/>
</dbReference>
<evidence type="ECO:0000313" key="4">
    <source>
        <dbReference type="Proteomes" id="UP000319817"/>
    </source>
</evidence>
<evidence type="ECO:0000313" key="3">
    <source>
        <dbReference type="EMBL" id="QDT12285.1"/>
    </source>
</evidence>
<accession>A0A517NYU3</accession>
<protein>
    <submittedName>
        <fullName evidence="3">UDP-glucose 4-epimerase</fullName>
        <ecNumber evidence="3">5.1.3.2</ecNumber>
    </submittedName>
</protein>